<protein>
    <submittedName>
        <fullName evidence="1">Uncharacterized protein</fullName>
    </submittedName>
</protein>
<reference evidence="1" key="1">
    <citation type="journal article" date="2012" name="Proc. Natl. Acad. Sci. U.S.A.">
        <title>Antigenic diversity is generated by distinct evolutionary mechanisms in African trypanosome species.</title>
        <authorList>
            <person name="Jackson A.P."/>
            <person name="Berry A."/>
            <person name="Aslett M."/>
            <person name="Allison H.C."/>
            <person name="Burton P."/>
            <person name="Vavrova-Anderson J."/>
            <person name="Brown R."/>
            <person name="Browne H."/>
            <person name="Corton N."/>
            <person name="Hauser H."/>
            <person name="Gamble J."/>
            <person name="Gilderthorp R."/>
            <person name="Marcello L."/>
            <person name="McQuillan J."/>
            <person name="Otto T.D."/>
            <person name="Quail M.A."/>
            <person name="Sanders M.J."/>
            <person name="van Tonder A."/>
            <person name="Ginger M.L."/>
            <person name="Field M.C."/>
            <person name="Barry J.D."/>
            <person name="Hertz-Fowler C."/>
            <person name="Berriman M."/>
        </authorList>
    </citation>
    <scope>NUCLEOTIDE SEQUENCE</scope>
    <source>
        <strain evidence="1">IL3000</strain>
    </source>
</reference>
<dbReference type="AlphaFoldDB" id="G0V043"/>
<dbReference type="VEuPathDB" id="TriTrypDB:TcIL3000.11.4180"/>
<name>G0V043_TRYCI</name>
<gene>
    <name evidence="1" type="ORF">TCIL3000_11_4180</name>
</gene>
<sequence length="197" mass="22499">MSVDFRGALVRRSAVAKVLHRCSSCISGMSLERRCSTARSGGTARATPEDRRRIAQSWENAFLGRVHYEPGMHENFQAVTNLEEEERKVGLQGDGGGDQAFNWPDDEEAPLHEFLQLPDDLKRRYIIRRLVMGERRITHAPYYGSLLMMQHLNIGELMINEADNLLRECGWMNEAVASKIKEVRSRAAKVKFEHDLD</sequence>
<accession>G0V043</accession>
<evidence type="ECO:0000313" key="1">
    <source>
        <dbReference type="EMBL" id="CCC95013.1"/>
    </source>
</evidence>
<organism evidence="1">
    <name type="scientific">Trypanosoma congolense (strain IL3000)</name>
    <dbReference type="NCBI Taxonomy" id="1068625"/>
    <lineage>
        <taxon>Eukaryota</taxon>
        <taxon>Discoba</taxon>
        <taxon>Euglenozoa</taxon>
        <taxon>Kinetoplastea</taxon>
        <taxon>Metakinetoplastina</taxon>
        <taxon>Trypanosomatida</taxon>
        <taxon>Trypanosomatidae</taxon>
        <taxon>Trypanosoma</taxon>
        <taxon>Nannomonas</taxon>
    </lineage>
</organism>
<dbReference type="EMBL" id="HE575324">
    <property type="protein sequence ID" value="CCC95013.1"/>
    <property type="molecule type" value="Genomic_DNA"/>
</dbReference>
<proteinExistence type="predicted"/>